<accession>A0ACC3CJ61</accession>
<dbReference type="EMBL" id="CM020620">
    <property type="protein sequence ID" value="KAK1870119.1"/>
    <property type="molecule type" value="Genomic_DNA"/>
</dbReference>
<proteinExistence type="predicted"/>
<evidence type="ECO:0000313" key="1">
    <source>
        <dbReference type="EMBL" id="KAK1870119.1"/>
    </source>
</evidence>
<reference evidence="1" key="1">
    <citation type="submission" date="2019-11" db="EMBL/GenBank/DDBJ databases">
        <title>Nori genome reveals adaptations in red seaweeds to the harsh intertidal environment.</title>
        <authorList>
            <person name="Wang D."/>
            <person name="Mao Y."/>
        </authorList>
    </citation>
    <scope>NUCLEOTIDE SEQUENCE</scope>
    <source>
        <tissue evidence="1">Gametophyte</tissue>
    </source>
</reference>
<organism evidence="1 2">
    <name type="scientific">Pyropia yezoensis</name>
    <name type="common">Susabi-nori</name>
    <name type="synonym">Porphyra yezoensis</name>
    <dbReference type="NCBI Taxonomy" id="2788"/>
    <lineage>
        <taxon>Eukaryota</taxon>
        <taxon>Rhodophyta</taxon>
        <taxon>Bangiophyceae</taxon>
        <taxon>Bangiales</taxon>
        <taxon>Bangiaceae</taxon>
        <taxon>Pyropia</taxon>
    </lineage>
</organism>
<protein>
    <submittedName>
        <fullName evidence="1">Uncharacterized protein</fullName>
    </submittedName>
</protein>
<evidence type="ECO:0000313" key="2">
    <source>
        <dbReference type="Proteomes" id="UP000798662"/>
    </source>
</evidence>
<keyword evidence="2" id="KW-1185">Reference proteome</keyword>
<name>A0ACC3CJ61_PYRYE</name>
<gene>
    <name evidence="1" type="ORF">I4F81_012581</name>
</gene>
<comment type="caution">
    <text evidence="1">The sequence shown here is derived from an EMBL/GenBank/DDBJ whole genome shotgun (WGS) entry which is preliminary data.</text>
</comment>
<dbReference type="Proteomes" id="UP000798662">
    <property type="component" value="Chromosome 3"/>
</dbReference>
<sequence length="696" mass="71038">MSSLPFVDALTGLADQLGGFAAAASPERLLREARSAAGRSMGAPPPVSAGAAVAPRAGGPPFEMTTALALAAYAFESYAEPPPGSLWLTRTGVAAADCPPAGDAGAEPPTEGTASAARVRVAYPSTSILAGRSRGMFRLAIDRVERSWSHALFEGALFFQVRYGPVVVDRPAYRRDFFLYAPSCGESAGGDDDASPPTVPTAYIDVYSSRSAVMERRPLGTVALPLGGVDPEADVTGGLQDGVQEELSPDGVRTRLIVPIRLRQPGAPPPAAASPALLDGGSNPAAVDPPAEADAVVPTVAVSVEQAISAGGTSDAPPPSLASDHSIGDVMDGEALSPLKPNAPRPPAPPLTDAAARALALLGGAPSSAAAMLADTAREAAAAVDALRRAERRTSVAAAAAAAAAGREADATLAAALSSGMALVVDVGYIPLRGGGAGEEVEAAVEAADAADAASASTWEDAEAAISATPMGEEWKALATEVMDAAESAHGRLCHTRLERAFFLESDDTDTEVWIWRDPGRRLAVVAFRGTETVSWKDLATDAMAWQVPWVPADTPLVHFGFLRGYASVREPLLAELSALTGGLGRDWEVFFTGHSLGGALATLAAADVAARHPGGRPPVLYSFGQPKVGDAAFGAAVDALLPAAFRVVNDVDVVARAPAGSYRHVGRAVLVNAAGQLALLEGTLTALFCVEVGLG</sequence>